<proteinExistence type="predicted"/>
<dbReference type="PANTHER" id="PTHR43355">
    <property type="entry name" value="FLAVIN REDUCTASE (NADPH)"/>
    <property type="match status" value="1"/>
</dbReference>
<dbReference type="InterPro" id="IPR051606">
    <property type="entry name" value="Polyketide_Oxido-like"/>
</dbReference>
<sequence length="202" mass="20959">MKIAVLGASGRAGSQIATQAAARGHEVIAIARRPEAIPTAPGIHAKQGDASDAAALAPLISGCEAVISALHFDVPAATLLTALREAGVPRLLVTGGAASLKGPDGVRLIDGPGFPEDWKGAALGGIAFLDDLKAVSDIDWTFFSPAMIIFEGEALGHYRKGGDDLVLDANGESKISFADYATAMVDELENHEHSRQRFTAAY</sequence>
<dbReference type="RefSeq" id="WP_244016447.1">
    <property type="nucleotide sequence ID" value="NZ_JALHLF010000002.1"/>
</dbReference>
<comment type="caution">
    <text evidence="2">The sequence shown here is derived from an EMBL/GenBank/DDBJ whole genome shotgun (WGS) entry which is preliminary data.</text>
</comment>
<dbReference type="Proteomes" id="UP001162881">
    <property type="component" value="Unassembled WGS sequence"/>
</dbReference>
<organism evidence="2 3">
    <name type="scientific">Novosphingobium organovorum</name>
    <dbReference type="NCBI Taxonomy" id="2930092"/>
    <lineage>
        <taxon>Bacteria</taxon>
        <taxon>Pseudomonadati</taxon>
        <taxon>Pseudomonadota</taxon>
        <taxon>Alphaproteobacteria</taxon>
        <taxon>Sphingomonadales</taxon>
        <taxon>Sphingomonadaceae</taxon>
        <taxon>Novosphingobium</taxon>
    </lineage>
</organism>
<protein>
    <submittedName>
        <fullName evidence="2">NAD(P)H-binding protein</fullName>
    </submittedName>
</protein>
<reference evidence="2" key="1">
    <citation type="submission" date="2022-03" db="EMBL/GenBank/DDBJ databases">
        <title>Identification of a novel bacterium isolated from mangrove sediments.</title>
        <authorList>
            <person name="Pan X."/>
        </authorList>
    </citation>
    <scope>NUCLEOTIDE SEQUENCE</scope>
    <source>
        <strain evidence="2">B1949</strain>
    </source>
</reference>
<dbReference type="PANTHER" id="PTHR43355:SF2">
    <property type="entry name" value="FLAVIN REDUCTASE (NADPH)"/>
    <property type="match status" value="1"/>
</dbReference>
<dbReference type="SUPFAM" id="SSF51735">
    <property type="entry name" value="NAD(P)-binding Rossmann-fold domains"/>
    <property type="match status" value="1"/>
</dbReference>
<name>A0ABT0B8T0_9SPHN</name>
<keyword evidence="3" id="KW-1185">Reference proteome</keyword>
<dbReference type="Gene3D" id="3.40.50.720">
    <property type="entry name" value="NAD(P)-binding Rossmann-like Domain"/>
    <property type="match status" value="1"/>
</dbReference>
<dbReference type="InterPro" id="IPR016040">
    <property type="entry name" value="NAD(P)-bd_dom"/>
</dbReference>
<dbReference type="CDD" id="cd05244">
    <property type="entry name" value="BVR-B_like_SDR_a"/>
    <property type="match status" value="1"/>
</dbReference>
<evidence type="ECO:0000313" key="3">
    <source>
        <dbReference type="Proteomes" id="UP001162881"/>
    </source>
</evidence>
<accession>A0ABT0B8T0</accession>
<feature type="domain" description="NAD(P)-binding" evidence="1">
    <location>
        <begin position="7"/>
        <end position="190"/>
    </location>
</feature>
<evidence type="ECO:0000313" key="2">
    <source>
        <dbReference type="EMBL" id="MCJ2181329.1"/>
    </source>
</evidence>
<gene>
    <name evidence="2" type="ORF">MTR62_01200</name>
</gene>
<dbReference type="InterPro" id="IPR036291">
    <property type="entry name" value="NAD(P)-bd_dom_sf"/>
</dbReference>
<dbReference type="Pfam" id="PF13460">
    <property type="entry name" value="NAD_binding_10"/>
    <property type="match status" value="1"/>
</dbReference>
<evidence type="ECO:0000259" key="1">
    <source>
        <dbReference type="Pfam" id="PF13460"/>
    </source>
</evidence>
<dbReference type="EMBL" id="JALHLF010000002">
    <property type="protein sequence ID" value="MCJ2181329.1"/>
    <property type="molecule type" value="Genomic_DNA"/>
</dbReference>